<dbReference type="GO" id="GO:0005789">
    <property type="term" value="C:endoplasmic reticulum membrane"/>
    <property type="evidence" value="ECO:0007669"/>
    <property type="project" value="TreeGrafter"/>
</dbReference>
<keyword evidence="3 11" id="KW-0444">Lipid biosynthesis</keyword>
<gene>
    <name evidence="12" type="ORF">PENTCL1PPCAC_12327</name>
</gene>
<dbReference type="Pfam" id="PF01151">
    <property type="entry name" value="ELO"/>
    <property type="match status" value="1"/>
</dbReference>
<comment type="similarity">
    <text evidence="11">Belongs to the ELO family.</text>
</comment>
<dbReference type="GO" id="GO:0034626">
    <property type="term" value="P:fatty acid elongation, polyunsaturated fatty acid"/>
    <property type="evidence" value="ECO:0007669"/>
    <property type="project" value="TreeGrafter"/>
</dbReference>
<dbReference type="EMBL" id="BTSX01000003">
    <property type="protein sequence ID" value="GMS90152.1"/>
    <property type="molecule type" value="Genomic_DNA"/>
</dbReference>
<dbReference type="PANTHER" id="PTHR11157:SF26">
    <property type="entry name" value="ELONGATION OF LONG CHAIN FATTY ACIDS PROTEIN 1"/>
    <property type="match status" value="1"/>
</dbReference>
<dbReference type="EC" id="2.3.1.199" evidence="11"/>
<evidence type="ECO:0000256" key="2">
    <source>
        <dbReference type="ARBA" id="ARBA00005194"/>
    </source>
</evidence>
<evidence type="ECO:0000256" key="8">
    <source>
        <dbReference type="ARBA" id="ARBA00023098"/>
    </source>
</evidence>
<keyword evidence="4 11" id="KW-0808">Transferase</keyword>
<reference evidence="12" key="1">
    <citation type="submission" date="2023-10" db="EMBL/GenBank/DDBJ databases">
        <title>Genome assembly of Pristionchus species.</title>
        <authorList>
            <person name="Yoshida K."/>
            <person name="Sommer R.J."/>
        </authorList>
    </citation>
    <scope>NUCLEOTIDE SEQUENCE</scope>
    <source>
        <strain evidence="12">RS0144</strain>
    </source>
</reference>
<keyword evidence="5 11" id="KW-0812">Transmembrane</keyword>
<organism evidence="12 13">
    <name type="scientific">Pristionchus entomophagus</name>
    <dbReference type="NCBI Taxonomy" id="358040"/>
    <lineage>
        <taxon>Eukaryota</taxon>
        <taxon>Metazoa</taxon>
        <taxon>Ecdysozoa</taxon>
        <taxon>Nematoda</taxon>
        <taxon>Chromadorea</taxon>
        <taxon>Rhabditida</taxon>
        <taxon>Rhabditina</taxon>
        <taxon>Diplogasteromorpha</taxon>
        <taxon>Diplogasteroidea</taxon>
        <taxon>Neodiplogasteridae</taxon>
        <taxon>Pristionchus</taxon>
    </lineage>
</organism>
<evidence type="ECO:0000256" key="5">
    <source>
        <dbReference type="ARBA" id="ARBA00022692"/>
    </source>
</evidence>
<accession>A0AAV5T6T1</accession>
<dbReference type="GO" id="GO:0030148">
    <property type="term" value="P:sphingolipid biosynthetic process"/>
    <property type="evidence" value="ECO:0007669"/>
    <property type="project" value="TreeGrafter"/>
</dbReference>
<feature type="transmembrane region" description="Helical" evidence="11">
    <location>
        <begin position="153"/>
        <end position="171"/>
    </location>
</feature>
<dbReference type="Proteomes" id="UP001432027">
    <property type="component" value="Unassembled WGS sequence"/>
</dbReference>
<dbReference type="InterPro" id="IPR002076">
    <property type="entry name" value="ELO_fam"/>
</dbReference>
<evidence type="ECO:0000313" key="12">
    <source>
        <dbReference type="EMBL" id="GMS90152.1"/>
    </source>
</evidence>
<keyword evidence="7 11" id="KW-1133">Transmembrane helix</keyword>
<feature type="transmembrane region" description="Helical" evidence="11">
    <location>
        <begin position="42"/>
        <end position="61"/>
    </location>
</feature>
<dbReference type="GO" id="GO:0019367">
    <property type="term" value="P:fatty acid elongation, saturated fatty acid"/>
    <property type="evidence" value="ECO:0007669"/>
    <property type="project" value="TreeGrafter"/>
</dbReference>
<keyword evidence="8 11" id="KW-0443">Lipid metabolism</keyword>
<dbReference type="GO" id="GO:0042761">
    <property type="term" value="P:very long-chain fatty acid biosynthetic process"/>
    <property type="evidence" value="ECO:0007669"/>
    <property type="project" value="TreeGrafter"/>
</dbReference>
<dbReference type="AlphaFoldDB" id="A0AAV5T6T1"/>
<comment type="subcellular location">
    <subcellularLocation>
        <location evidence="1">Membrane</location>
        <topology evidence="1">Multi-pass membrane protein</topology>
    </subcellularLocation>
</comment>
<keyword evidence="9 11" id="KW-0472">Membrane</keyword>
<dbReference type="GO" id="GO:0009922">
    <property type="term" value="F:fatty acid elongase activity"/>
    <property type="evidence" value="ECO:0007669"/>
    <property type="project" value="UniProtKB-EC"/>
</dbReference>
<keyword evidence="6 11" id="KW-0276">Fatty acid metabolism</keyword>
<feature type="non-terminal residue" evidence="12">
    <location>
        <position position="236"/>
    </location>
</feature>
<evidence type="ECO:0000256" key="3">
    <source>
        <dbReference type="ARBA" id="ARBA00022516"/>
    </source>
</evidence>
<evidence type="ECO:0000256" key="11">
    <source>
        <dbReference type="RuleBase" id="RU361115"/>
    </source>
</evidence>
<feature type="transmembrane region" description="Helical" evidence="11">
    <location>
        <begin position="209"/>
        <end position="234"/>
    </location>
</feature>
<feature type="transmembrane region" description="Helical" evidence="11">
    <location>
        <begin position="120"/>
        <end position="141"/>
    </location>
</feature>
<evidence type="ECO:0000256" key="7">
    <source>
        <dbReference type="ARBA" id="ARBA00022989"/>
    </source>
</evidence>
<dbReference type="PANTHER" id="PTHR11157">
    <property type="entry name" value="FATTY ACID ACYL TRANSFERASE-RELATED"/>
    <property type="match status" value="1"/>
</dbReference>
<keyword evidence="13" id="KW-1185">Reference proteome</keyword>
<evidence type="ECO:0000313" key="13">
    <source>
        <dbReference type="Proteomes" id="UP001432027"/>
    </source>
</evidence>
<evidence type="ECO:0000256" key="6">
    <source>
        <dbReference type="ARBA" id="ARBA00022832"/>
    </source>
</evidence>
<proteinExistence type="inferred from homology"/>
<evidence type="ECO:0000256" key="10">
    <source>
        <dbReference type="ARBA" id="ARBA00023160"/>
    </source>
</evidence>
<sequence length="236" mass="27640">MMALDHIHEVKFNHTELVSILAEDQTFNHHRAGRWIDDNPALALQAIIMYLTAIFSIKMWMRNRKPYDLKMPLAIWNFTIANFSGLCSLAMFYEYFATMYYKGVNESVCNTRDEFYGGRIGYTVFVMVLARSAEFIDTFFIVLRKKNLMFMHWYHHTTGLLISWATYSTFFPAGVHLAFVNANIHLATYSYFFLTSLNFRPPKFIGQSILLLEIAQFFMCLYGLCYILLTHFVLDV</sequence>
<evidence type="ECO:0000256" key="4">
    <source>
        <dbReference type="ARBA" id="ARBA00022679"/>
    </source>
</evidence>
<dbReference type="GO" id="GO:0034625">
    <property type="term" value="P:fatty acid elongation, monounsaturated fatty acid"/>
    <property type="evidence" value="ECO:0007669"/>
    <property type="project" value="TreeGrafter"/>
</dbReference>
<evidence type="ECO:0000256" key="1">
    <source>
        <dbReference type="ARBA" id="ARBA00004141"/>
    </source>
</evidence>
<feature type="transmembrane region" description="Helical" evidence="11">
    <location>
        <begin position="73"/>
        <end position="93"/>
    </location>
</feature>
<evidence type="ECO:0000256" key="9">
    <source>
        <dbReference type="ARBA" id="ARBA00023136"/>
    </source>
</evidence>
<name>A0AAV5T6T1_9BILA</name>
<comment type="catalytic activity">
    <reaction evidence="11">
        <text>a very-long-chain acyl-CoA + malonyl-CoA + H(+) = a very-long-chain 3-oxoacyl-CoA + CO2 + CoA</text>
        <dbReference type="Rhea" id="RHEA:32727"/>
        <dbReference type="ChEBI" id="CHEBI:15378"/>
        <dbReference type="ChEBI" id="CHEBI:16526"/>
        <dbReference type="ChEBI" id="CHEBI:57287"/>
        <dbReference type="ChEBI" id="CHEBI:57384"/>
        <dbReference type="ChEBI" id="CHEBI:90725"/>
        <dbReference type="ChEBI" id="CHEBI:90736"/>
        <dbReference type="EC" id="2.3.1.199"/>
    </reaction>
</comment>
<protein>
    <recommendedName>
        <fullName evidence="11">Elongation of very long chain fatty acids protein</fullName>
        <ecNumber evidence="11">2.3.1.199</ecNumber>
    </recommendedName>
    <alternativeName>
        <fullName evidence="11">Very-long-chain 3-oxoacyl-CoA synthase</fullName>
    </alternativeName>
</protein>
<comment type="pathway">
    <text evidence="2">Lipid metabolism; fatty acid biosynthesis.</text>
</comment>
<keyword evidence="10 11" id="KW-0275">Fatty acid biosynthesis</keyword>
<comment type="caution">
    <text evidence="12">The sequence shown here is derived from an EMBL/GenBank/DDBJ whole genome shotgun (WGS) entry which is preliminary data.</text>
</comment>